<sequence>MKERVNKPGGYRTLPTEIFTNIDSAPIFRALPYPLLNGNLRALSLPVLWTFLHCLEETTRQHLANGNPPIHLAILNRHVVS</sequence>
<reference evidence="1" key="1">
    <citation type="submission" date="2022-01" db="EMBL/GenBank/DDBJ databases">
        <authorList>
            <person name="King R."/>
        </authorList>
    </citation>
    <scope>NUCLEOTIDE SEQUENCE</scope>
</reference>
<organism evidence="1 2">
    <name type="scientific">Nezara viridula</name>
    <name type="common">Southern green stink bug</name>
    <name type="synonym">Cimex viridulus</name>
    <dbReference type="NCBI Taxonomy" id="85310"/>
    <lineage>
        <taxon>Eukaryota</taxon>
        <taxon>Metazoa</taxon>
        <taxon>Ecdysozoa</taxon>
        <taxon>Arthropoda</taxon>
        <taxon>Hexapoda</taxon>
        <taxon>Insecta</taxon>
        <taxon>Pterygota</taxon>
        <taxon>Neoptera</taxon>
        <taxon>Paraneoptera</taxon>
        <taxon>Hemiptera</taxon>
        <taxon>Heteroptera</taxon>
        <taxon>Panheteroptera</taxon>
        <taxon>Pentatomomorpha</taxon>
        <taxon>Pentatomoidea</taxon>
        <taxon>Pentatomidae</taxon>
        <taxon>Pentatominae</taxon>
        <taxon>Nezara</taxon>
    </lineage>
</organism>
<dbReference type="EMBL" id="OV725083">
    <property type="protein sequence ID" value="CAH1407338.1"/>
    <property type="molecule type" value="Genomic_DNA"/>
</dbReference>
<dbReference type="AlphaFoldDB" id="A0A9P0HQV3"/>
<proteinExistence type="predicted"/>
<name>A0A9P0HQV3_NEZVI</name>
<gene>
    <name evidence="1" type="ORF">NEZAVI_LOCUS15071</name>
</gene>
<protein>
    <submittedName>
        <fullName evidence="1">Uncharacterized protein</fullName>
    </submittedName>
</protein>
<accession>A0A9P0HQV3</accession>
<evidence type="ECO:0000313" key="1">
    <source>
        <dbReference type="EMBL" id="CAH1407338.1"/>
    </source>
</evidence>
<dbReference type="Proteomes" id="UP001152798">
    <property type="component" value="Chromosome 7"/>
</dbReference>
<keyword evidence="2" id="KW-1185">Reference proteome</keyword>
<evidence type="ECO:0000313" key="2">
    <source>
        <dbReference type="Proteomes" id="UP001152798"/>
    </source>
</evidence>